<dbReference type="Proteomes" id="UP001202248">
    <property type="component" value="Unassembled WGS sequence"/>
</dbReference>
<gene>
    <name evidence="2" type="ORF">MKP09_14755</name>
</gene>
<evidence type="ECO:0000313" key="2">
    <source>
        <dbReference type="EMBL" id="MCH5599077.1"/>
    </source>
</evidence>
<proteinExistence type="predicted"/>
<reference evidence="2 3" key="1">
    <citation type="submission" date="2022-02" db="EMBL/GenBank/DDBJ databases">
        <authorList>
            <person name="Min J."/>
        </authorList>
    </citation>
    <scope>NUCLEOTIDE SEQUENCE [LARGE SCALE GENOMIC DNA]</scope>
    <source>
        <strain evidence="2 3">GR10-1</strain>
    </source>
</reference>
<dbReference type="EMBL" id="JAKWBL010000003">
    <property type="protein sequence ID" value="MCH5599077.1"/>
    <property type="molecule type" value="Genomic_DNA"/>
</dbReference>
<name>A0ABS9SL21_9BACT</name>
<dbReference type="RefSeq" id="WP_240830755.1">
    <property type="nucleotide sequence ID" value="NZ_JAKWBL010000003.1"/>
</dbReference>
<feature type="domain" description="CHAT" evidence="1">
    <location>
        <begin position="10"/>
        <end position="229"/>
    </location>
</feature>
<comment type="caution">
    <text evidence="2">The sequence shown here is derived from an EMBL/GenBank/DDBJ whole genome shotgun (WGS) entry which is preliminary data.</text>
</comment>
<evidence type="ECO:0000313" key="3">
    <source>
        <dbReference type="Proteomes" id="UP001202248"/>
    </source>
</evidence>
<dbReference type="InterPro" id="IPR024983">
    <property type="entry name" value="CHAT_dom"/>
</dbReference>
<protein>
    <submittedName>
        <fullName evidence="2">CHAT domain-containing protein</fullName>
    </submittedName>
</protein>
<dbReference type="Pfam" id="PF20308">
    <property type="entry name" value="TPR-S"/>
    <property type="match status" value="1"/>
</dbReference>
<dbReference type="InterPro" id="IPR046880">
    <property type="entry name" value="TPR-S"/>
</dbReference>
<keyword evidence="3" id="KW-1185">Reference proteome</keyword>
<sequence>MIRQLATSDYKINNPVKSNNVLIVGDPTLNGFTKANQLQGAANEARFVHEKLKESKQLNIEGPVINGSSDEILTALFKQDYKILHLAGHGFFDENNPSASGMLIGKMKDSDDGMFLTPHHINQLPSTPEFVFINCCFLGRINPYAEAFSANRFKLAANIGTQLIENGVKAVIVAGWEVDDSAALAFAETFYDRMLNGYNFGDAVLEARKYIYNKFNYTNTWGAFQCYGQQHYSFNLHRGASSFIKTYDISQEAENDLDNLLSKTEVAFYESDDLLKELRSISKAIDKANFKSPELKQKEAQAYMELNDFDTSGLLYNNLFKTENASFDVKALENYQNIIVNKAIGEYLSMTEPQDNKITEIAEAIDGSITNLNYLLEIWKTGERFALIGGAYKRKAFVIKSDTKANEDSKIKTMETAAYHYRNAYEKLENSYSFSNWIIMELFLIKKKKQKWGQQVNRNGHRYQLYSNAEIEKRLTAFEKITKEENADLTYWKLSEIIDVNICRYFLKPTEANFNELTDALLSLWKISGSKNKKQRQIANLKILAHFAGFAGITSVKKKLEGFVNEM</sequence>
<accession>A0ABS9SL21</accession>
<dbReference type="Pfam" id="PF12770">
    <property type="entry name" value="CHAT"/>
    <property type="match status" value="1"/>
</dbReference>
<evidence type="ECO:0000259" key="1">
    <source>
        <dbReference type="Pfam" id="PF12770"/>
    </source>
</evidence>
<organism evidence="2 3">
    <name type="scientific">Niabella ginsengisoli</name>
    <dbReference type="NCBI Taxonomy" id="522298"/>
    <lineage>
        <taxon>Bacteria</taxon>
        <taxon>Pseudomonadati</taxon>
        <taxon>Bacteroidota</taxon>
        <taxon>Chitinophagia</taxon>
        <taxon>Chitinophagales</taxon>
        <taxon>Chitinophagaceae</taxon>
        <taxon>Niabella</taxon>
    </lineage>
</organism>